<comment type="caution">
    <text evidence="2">The sequence shown here is derived from an EMBL/GenBank/DDBJ whole genome shotgun (WGS) entry which is preliminary data.</text>
</comment>
<keyword evidence="3" id="KW-1185">Reference proteome</keyword>
<accession>A0A8H7V095</accession>
<protein>
    <submittedName>
        <fullName evidence="2">Uncharacterized protein</fullName>
    </submittedName>
</protein>
<dbReference type="Proteomes" id="UP000603453">
    <property type="component" value="Unassembled WGS sequence"/>
</dbReference>
<feature type="region of interest" description="Disordered" evidence="1">
    <location>
        <begin position="101"/>
        <end position="136"/>
    </location>
</feature>
<evidence type="ECO:0000256" key="1">
    <source>
        <dbReference type="SAM" id="MobiDB-lite"/>
    </source>
</evidence>
<dbReference type="AlphaFoldDB" id="A0A8H7V095"/>
<sequence>MNEFDDSEFYDYLERLRQKTGRHSLDEDVVMTETLDVNQVAEDVVSDGTQVIQAKDDRDEKVPDYLVALRNGIYNGPEVIEISSDSDLSDDDDVQFLYELPPARERRDQTEIQPNEEQSKQEAVYPSIHEKSSIII</sequence>
<evidence type="ECO:0000313" key="2">
    <source>
        <dbReference type="EMBL" id="KAG2200692.1"/>
    </source>
</evidence>
<evidence type="ECO:0000313" key="3">
    <source>
        <dbReference type="Proteomes" id="UP000603453"/>
    </source>
</evidence>
<name>A0A8H7V095_9FUNG</name>
<dbReference type="EMBL" id="JAEPRD010000080">
    <property type="protein sequence ID" value="KAG2200692.1"/>
    <property type="molecule type" value="Genomic_DNA"/>
</dbReference>
<reference evidence="2" key="1">
    <citation type="submission" date="2020-12" db="EMBL/GenBank/DDBJ databases">
        <title>Metabolic potential, ecology and presence of endohyphal bacteria is reflected in genomic diversity of Mucoromycotina.</title>
        <authorList>
            <person name="Muszewska A."/>
            <person name="Okrasinska A."/>
            <person name="Steczkiewicz K."/>
            <person name="Drgas O."/>
            <person name="Orlowska M."/>
            <person name="Perlinska-Lenart U."/>
            <person name="Aleksandrzak-Piekarczyk T."/>
            <person name="Szatraj K."/>
            <person name="Zielenkiewicz U."/>
            <person name="Pilsyk S."/>
            <person name="Malc E."/>
            <person name="Mieczkowski P."/>
            <person name="Kruszewska J.S."/>
            <person name="Biernat P."/>
            <person name="Pawlowska J."/>
        </authorList>
    </citation>
    <scope>NUCLEOTIDE SEQUENCE</scope>
    <source>
        <strain evidence="2">WA0000017839</strain>
    </source>
</reference>
<organism evidence="2 3">
    <name type="scientific">Mucor saturninus</name>
    <dbReference type="NCBI Taxonomy" id="64648"/>
    <lineage>
        <taxon>Eukaryota</taxon>
        <taxon>Fungi</taxon>
        <taxon>Fungi incertae sedis</taxon>
        <taxon>Mucoromycota</taxon>
        <taxon>Mucoromycotina</taxon>
        <taxon>Mucoromycetes</taxon>
        <taxon>Mucorales</taxon>
        <taxon>Mucorineae</taxon>
        <taxon>Mucoraceae</taxon>
        <taxon>Mucor</taxon>
    </lineage>
</organism>
<gene>
    <name evidence="2" type="ORF">INT47_005848</name>
</gene>
<proteinExistence type="predicted"/>